<feature type="region of interest" description="Disordered" evidence="1">
    <location>
        <begin position="40"/>
        <end position="63"/>
    </location>
</feature>
<dbReference type="Gramene" id="Solyc05g012205.1.1">
    <property type="protein sequence ID" value="Solyc05g012205.1.1"/>
    <property type="gene ID" value="Solyc05g012205.1"/>
</dbReference>
<organism evidence="2">
    <name type="scientific">Solanum lycopersicum</name>
    <name type="common">Tomato</name>
    <name type="synonym">Lycopersicon esculentum</name>
    <dbReference type="NCBI Taxonomy" id="4081"/>
    <lineage>
        <taxon>Eukaryota</taxon>
        <taxon>Viridiplantae</taxon>
        <taxon>Streptophyta</taxon>
        <taxon>Embryophyta</taxon>
        <taxon>Tracheophyta</taxon>
        <taxon>Spermatophyta</taxon>
        <taxon>Magnoliopsida</taxon>
        <taxon>eudicotyledons</taxon>
        <taxon>Gunneridae</taxon>
        <taxon>Pentapetalae</taxon>
        <taxon>asterids</taxon>
        <taxon>lamiids</taxon>
        <taxon>Solanales</taxon>
        <taxon>Solanaceae</taxon>
        <taxon>Solanoideae</taxon>
        <taxon>Solaneae</taxon>
        <taxon>Solanum</taxon>
        <taxon>Solanum subgen. Lycopersicon</taxon>
    </lineage>
</organism>
<keyword evidence="3" id="KW-1185">Reference proteome</keyword>
<accession>A0A3Q7GFM0</accession>
<dbReference type="AlphaFoldDB" id="A0A3Q7GFM0"/>
<evidence type="ECO:0000256" key="1">
    <source>
        <dbReference type="SAM" id="MobiDB-lite"/>
    </source>
</evidence>
<sequence length="63" mass="7057">MRCSSKRVSSKDTKKSSKYEIRRAILDEAPKLRILGLSKQGLRQKCKPPPTTQLESIGLSSIL</sequence>
<proteinExistence type="predicted"/>
<dbReference type="InParanoid" id="A0A3Q7GFM0"/>
<dbReference type="EnsemblPlants" id="Solyc05g012205.1.1">
    <property type="protein sequence ID" value="Solyc05g012205.1.1"/>
    <property type="gene ID" value="Solyc05g012205.1"/>
</dbReference>
<dbReference type="Proteomes" id="UP000004994">
    <property type="component" value="Chromosome 5"/>
</dbReference>
<feature type="compositionally biased region" description="Polar residues" evidence="1">
    <location>
        <begin position="52"/>
        <end position="63"/>
    </location>
</feature>
<reference evidence="2" key="2">
    <citation type="submission" date="2019-01" db="UniProtKB">
        <authorList>
            <consortium name="EnsemblPlants"/>
        </authorList>
    </citation>
    <scope>IDENTIFICATION</scope>
    <source>
        <strain evidence="2">cv. Heinz 1706</strain>
    </source>
</reference>
<name>A0A3Q7GFM0_SOLLC</name>
<evidence type="ECO:0000313" key="3">
    <source>
        <dbReference type="Proteomes" id="UP000004994"/>
    </source>
</evidence>
<reference evidence="2" key="1">
    <citation type="journal article" date="2012" name="Nature">
        <title>The tomato genome sequence provides insights into fleshy fruit evolution.</title>
        <authorList>
            <consortium name="Tomato Genome Consortium"/>
        </authorList>
    </citation>
    <scope>NUCLEOTIDE SEQUENCE [LARGE SCALE GENOMIC DNA]</scope>
    <source>
        <strain evidence="2">cv. Heinz 1706</strain>
    </source>
</reference>
<protein>
    <submittedName>
        <fullName evidence="2">Uncharacterized protein</fullName>
    </submittedName>
</protein>
<evidence type="ECO:0000313" key="2">
    <source>
        <dbReference type="EnsemblPlants" id="Solyc05g012205.1.1"/>
    </source>
</evidence>